<dbReference type="EMBL" id="BMKR01000015">
    <property type="protein sequence ID" value="GGF88390.1"/>
    <property type="molecule type" value="Genomic_DNA"/>
</dbReference>
<comment type="subcellular location">
    <subcellularLocation>
        <location evidence="2">Membrane</location>
    </subcellularLocation>
</comment>
<dbReference type="GO" id="GO:0004721">
    <property type="term" value="F:phosphoprotein phosphatase activity"/>
    <property type="evidence" value="ECO:0007669"/>
    <property type="project" value="TreeGrafter"/>
</dbReference>
<evidence type="ECO:0000313" key="13">
    <source>
        <dbReference type="Proteomes" id="UP000637643"/>
    </source>
</evidence>
<keyword evidence="6" id="KW-0547">Nucleotide-binding</keyword>
<dbReference type="PANTHER" id="PTHR45453:SF1">
    <property type="entry name" value="PHOSPHATE REGULON SENSOR PROTEIN PHOR"/>
    <property type="match status" value="1"/>
</dbReference>
<dbReference type="GO" id="GO:0016036">
    <property type="term" value="P:cellular response to phosphate starvation"/>
    <property type="evidence" value="ECO:0007669"/>
    <property type="project" value="TreeGrafter"/>
</dbReference>
<keyword evidence="4" id="KW-0597">Phosphoprotein</keyword>
<dbReference type="Gene3D" id="3.30.565.10">
    <property type="entry name" value="Histidine kinase-like ATPase, C-terminal domain"/>
    <property type="match status" value="1"/>
</dbReference>
<dbReference type="SMART" id="SM00387">
    <property type="entry name" value="HATPase_c"/>
    <property type="match status" value="1"/>
</dbReference>
<keyword evidence="9" id="KW-0902">Two-component regulatory system</keyword>
<dbReference type="InterPro" id="IPR036890">
    <property type="entry name" value="HATPase_C_sf"/>
</dbReference>
<dbReference type="CDD" id="cd00082">
    <property type="entry name" value="HisKA"/>
    <property type="match status" value="1"/>
</dbReference>
<dbReference type="PANTHER" id="PTHR45453">
    <property type="entry name" value="PHOSPHATE REGULON SENSOR PROTEIN PHOR"/>
    <property type="match status" value="1"/>
</dbReference>
<dbReference type="PRINTS" id="PR00344">
    <property type="entry name" value="BCTRLSENSOR"/>
</dbReference>
<evidence type="ECO:0000256" key="4">
    <source>
        <dbReference type="ARBA" id="ARBA00022553"/>
    </source>
</evidence>
<evidence type="ECO:0000259" key="11">
    <source>
        <dbReference type="PROSITE" id="PS50109"/>
    </source>
</evidence>
<gene>
    <name evidence="12" type="ORF">GCM10010912_37040</name>
</gene>
<keyword evidence="5" id="KW-0808">Transferase</keyword>
<comment type="caution">
    <text evidence="12">The sequence shown here is derived from an EMBL/GenBank/DDBJ whole genome shotgun (WGS) entry which is preliminary data.</text>
</comment>
<dbReference type="PROSITE" id="PS50109">
    <property type="entry name" value="HIS_KIN"/>
    <property type="match status" value="1"/>
</dbReference>
<dbReference type="GO" id="GO:0000155">
    <property type="term" value="F:phosphorelay sensor kinase activity"/>
    <property type="evidence" value="ECO:0007669"/>
    <property type="project" value="InterPro"/>
</dbReference>
<protein>
    <recommendedName>
        <fullName evidence="3">histidine kinase</fullName>
        <ecNumber evidence="3">2.7.13.3</ecNumber>
    </recommendedName>
</protein>
<proteinExistence type="predicted"/>
<keyword evidence="10" id="KW-0812">Transmembrane</keyword>
<evidence type="ECO:0000256" key="2">
    <source>
        <dbReference type="ARBA" id="ARBA00004370"/>
    </source>
</evidence>
<evidence type="ECO:0000256" key="1">
    <source>
        <dbReference type="ARBA" id="ARBA00000085"/>
    </source>
</evidence>
<evidence type="ECO:0000256" key="10">
    <source>
        <dbReference type="SAM" id="Phobius"/>
    </source>
</evidence>
<dbReference type="GO" id="GO:0005886">
    <property type="term" value="C:plasma membrane"/>
    <property type="evidence" value="ECO:0007669"/>
    <property type="project" value="TreeGrafter"/>
</dbReference>
<dbReference type="InterPro" id="IPR036097">
    <property type="entry name" value="HisK_dim/P_sf"/>
</dbReference>
<reference evidence="12" key="1">
    <citation type="journal article" date="2014" name="Int. J. Syst. Evol. Microbiol.">
        <title>Complete genome sequence of Corynebacterium casei LMG S-19264T (=DSM 44701T), isolated from a smear-ripened cheese.</title>
        <authorList>
            <consortium name="US DOE Joint Genome Institute (JGI-PGF)"/>
            <person name="Walter F."/>
            <person name="Albersmeier A."/>
            <person name="Kalinowski J."/>
            <person name="Ruckert C."/>
        </authorList>
    </citation>
    <scope>NUCLEOTIDE SEQUENCE</scope>
    <source>
        <strain evidence="12">CGMCC 1.16134</strain>
    </source>
</reference>
<dbReference type="Pfam" id="PF00512">
    <property type="entry name" value="HisKA"/>
    <property type="match status" value="1"/>
</dbReference>
<dbReference type="Proteomes" id="UP000637643">
    <property type="component" value="Unassembled WGS sequence"/>
</dbReference>
<dbReference type="InterPro" id="IPR003594">
    <property type="entry name" value="HATPase_dom"/>
</dbReference>
<reference evidence="12" key="2">
    <citation type="submission" date="2020-09" db="EMBL/GenBank/DDBJ databases">
        <authorList>
            <person name="Sun Q."/>
            <person name="Zhou Y."/>
        </authorList>
    </citation>
    <scope>NUCLEOTIDE SEQUENCE</scope>
    <source>
        <strain evidence="12">CGMCC 1.16134</strain>
    </source>
</reference>
<dbReference type="SMART" id="SM00388">
    <property type="entry name" value="HisKA"/>
    <property type="match status" value="1"/>
</dbReference>
<feature type="transmembrane region" description="Helical" evidence="10">
    <location>
        <begin position="29"/>
        <end position="52"/>
    </location>
</feature>
<dbReference type="SUPFAM" id="SSF55874">
    <property type="entry name" value="ATPase domain of HSP90 chaperone/DNA topoisomerase II/histidine kinase"/>
    <property type="match status" value="1"/>
</dbReference>
<keyword evidence="8" id="KW-0067">ATP-binding</keyword>
<sequence length="416" mass="46762">MGLHPLLRQSGASVTGWNQLMNRRRNIKLLLLAFVVAVIAGLCMGIAMSWIASKVSYTQIAQFTGSLYSRHPELEQVLLQGIHDHSTADVSAGSELLHRYRYTEHLLDDRNRQLIITGSLGIWMVVFLGIAVIMYRLGKQREARVAGLTSYLYSINQGMDRVLPRTGEDEYSFLEDELYKTVVELRQTRELALQGRQILADNLADIAHQIKTPLTSVSLMTELLADNIRNSEDGLYVENIHNQLGRLERLVSSLLTLSRLDAGTLEVQRYPVDVYAMLTSAAEPLVEVMERRKQTLILQSTPAASYLGDFHWSTEAMLNLLKNCSEHTPAGGIVTLSYEQTALYTKIVVEDTGTGFAPEDIPHLFERFYRGKNARKDSVGIGLALAKSLIEKQNGRIRAEERAEGGARFVVKWYEH</sequence>
<dbReference type="GO" id="GO:0005524">
    <property type="term" value="F:ATP binding"/>
    <property type="evidence" value="ECO:0007669"/>
    <property type="project" value="UniProtKB-KW"/>
</dbReference>
<evidence type="ECO:0000256" key="9">
    <source>
        <dbReference type="ARBA" id="ARBA00023012"/>
    </source>
</evidence>
<comment type="catalytic activity">
    <reaction evidence="1">
        <text>ATP + protein L-histidine = ADP + protein N-phospho-L-histidine.</text>
        <dbReference type="EC" id="2.7.13.3"/>
    </reaction>
</comment>
<evidence type="ECO:0000256" key="3">
    <source>
        <dbReference type="ARBA" id="ARBA00012438"/>
    </source>
</evidence>
<dbReference type="AlphaFoldDB" id="A0A917FLY5"/>
<evidence type="ECO:0000313" key="12">
    <source>
        <dbReference type="EMBL" id="GGF88390.1"/>
    </source>
</evidence>
<dbReference type="InterPro" id="IPR004358">
    <property type="entry name" value="Sig_transdc_His_kin-like_C"/>
</dbReference>
<feature type="domain" description="Histidine kinase" evidence="11">
    <location>
        <begin position="205"/>
        <end position="416"/>
    </location>
</feature>
<keyword evidence="13" id="KW-1185">Reference proteome</keyword>
<dbReference type="Pfam" id="PF02518">
    <property type="entry name" value="HATPase_c"/>
    <property type="match status" value="1"/>
</dbReference>
<organism evidence="12 13">
    <name type="scientific">Paenibacillus albidus</name>
    <dbReference type="NCBI Taxonomy" id="2041023"/>
    <lineage>
        <taxon>Bacteria</taxon>
        <taxon>Bacillati</taxon>
        <taxon>Bacillota</taxon>
        <taxon>Bacilli</taxon>
        <taxon>Bacillales</taxon>
        <taxon>Paenibacillaceae</taxon>
        <taxon>Paenibacillus</taxon>
    </lineage>
</organism>
<keyword evidence="10" id="KW-1133">Transmembrane helix</keyword>
<dbReference type="SUPFAM" id="SSF47384">
    <property type="entry name" value="Homodimeric domain of signal transducing histidine kinase"/>
    <property type="match status" value="1"/>
</dbReference>
<keyword evidence="7 12" id="KW-0418">Kinase</keyword>
<dbReference type="CDD" id="cd00075">
    <property type="entry name" value="HATPase"/>
    <property type="match status" value="1"/>
</dbReference>
<dbReference type="InterPro" id="IPR003661">
    <property type="entry name" value="HisK_dim/P_dom"/>
</dbReference>
<evidence type="ECO:0000256" key="8">
    <source>
        <dbReference type="ARBA" id="ARBA00022840"/>
    </source>
</evidence>
<keyword evidence="10" id="KW-0472">Membrane</keyword>
<evidence type="ECO:0000256" key="6">
    <source>
        <dbReference type="ARBA" id="ARBA00022741"/>
    </source>
</evidence>
<evidence type="ECO:0000256" key="5">
    <source>
        <dbReference type="ARBA" id="ARBA00022679"/>
    </source>
</evidence>
<dbReference type="Gene3D" id="1.10.287.130">
    <property type="match status" value="1"/>
</dbReference>
<accession>A0A917FLY5</accession>
<dbReference type="EC" id="2.7.13.3" evidence="3"/>
<dbReference type="InterPro" id="IPR050351">
    <property type="entry name" value="BphY/WalK/GraS-like"/>
</dbReference>
<name>A0A917FLY5_9BACL</name>
<evidence type="ECO:0000256" key="7">
    <source>
        <dbReference type="ARBA" id="ARBA00022777"/>
    </source>
</evidence>
<dbReference type="InterPro" id="IPR005467">
    <property type="entry name" value="His_kinase_dom"/>
</dbReference>
<feature type="transmembrane region" description="Helical" evidence="10">
    <location>
        <begin position="114"/>
        <end position="135"/>
    </location>
</feature>